<keyword evidence="4 7" id="KW-1133">Transmembrane helix</keyword>
<keyword evidence="3 7" id="KW-0812">Transmembrane</keyword>
<dbReference type="STRING" id="681398.PJIAN_382"/>
<reference evidence="11" key="1">
    <citation type="submission" date="2016-04" db="EMBL/GenBank/DDBJ databases">
        <title>Draft genome sequence of Paludibacter jiangxiensis strain NM7.</title>
        <authorList>
            <person name="Qiu Y."/>
            <person name="Matsuura N."/>
            <person name="Ohashi A."/>
            <person name="Tourlousse M.D."/>
            <person name="Sekiguchi Y."/>
        </authorList>
    </citation>
    <scope>NUCLEOTIDE SEQUENCE [LARGE SCALE GENOMIC DNA]</scope>
    <source>
        <strain evidence="11">NM7</strain>
    </source>
</reference>
<evidence type="ECO:0000256" key="7">
    <source>
        <dbReference type="SAM" id="Phobius"/>
    </source>
</evidence>
<dbReference type="InterPro" id="IPR003838">
    <property type="entry name" value="ABC3_permease_C"/>
</dbReference>
<comment type="subcellular location">
    <subcellularLocation>
        <location evidence="1">Cell membrane</location>
        <topology evidence="1">Multi-pass membrane protein</topology>
    </subcellularLocation>
</comment>
<organism evidence="10 11">
    <name type="scientific">Paludibacter jiangxiensis</name>
    <dbReference type="NCBI Taxonomy" id="681398"/>
    <lineage>
        <taxon>Bacteria</taxon>
        <taxon>Pseudomonadati</taxon>
        <taxon>Bacteroidota</taxon>
        <taxon>Bacteroidia</taxon>
        <taxon>Bacteroidales</taxon>
        <taxon>Paludibacteraceae</taxon>
        <taxon>Paludibacter</taxon>
    </lineage>
</organism>
<dbReference type="InterPro" id="IPR050250">
    <property type="entry name" value="Macrolide_Exporter_MacB"/>
</dbReference>
<dbReference type="PANTHER" id="PTHR30572">
    <property type="entry name" value="MEMBRANE COMPONENT OF TRANSPORTER-RELATED"/>
    <property type="match status" value="1"/>
</dbReference>
<protein>
    <submittedName>
        <fullName evidence="10">Putative ABC transport system permease protein</fullName>
    </submittedName>
</protein>
<keyword evidence="5 7" id="KW-0472">Membrane</keyword>
<evidence type="ECO:0000256" key="2">
    <source>
        <dbReference type="ARBA" id="ARBA00022475"/>
    </source>
</evidence>
<evidence type="ECO:0000256" key="4">
    <source>
        <dbReference type="ARBA" id="ARBA00022989"/>
    </source>
</evidence>
<name>A0A161LUQ0_9BACT</name>
<feature type="domain" description="ABC3 transporter permease C-terminal" evidence="8">
    <location>
        <begin position="264"/>
        <end position="390"/>
    </location>
</feature>
<dbReference type="InterPro" id="IPR025857">
    <property type="entry name" value="MacB_PCD"/>
</dbReference>
<comment type="similarity">
    <text evidence="6">Belongs to the ABC-4 integral membrane protein family.</text>
</comment>
<evidence type="ECO:0000256" key="3">
    <source>
        <dbReference type="ARBA" id="ARBA00022692"/>
    </source>
</evidence>
<proteinExistence type="inferred from homology"/>
<keyword evidence="11" id="KW-1185">Reference proteome</keyword>
<dbReference type="GO" id="GO:0005886">
    <property type="term" value="C:plasma membrane"/>
    <property type="evidence" value="ECO:0007669"/>
    <property type="project" value="UniProtKB-SubCell"/>
</dbReference>
<dbReference type="AlphaFoldDB" id="A0A161LUQ0"/>
<evidence type="ECO:0000256" key="5">
    <source>
        <dbReference type="ARBA" id="ARBA00023136"/>
    </source>
</evidence>
<dbReference type="Pfam" id="PF02687">
    <property type="entry name" value="FtsX"/>
    <property type="match status" value="1"/>
</dbReference>
<feature type="transmembrane region" description="Helical" evidence="7">
    <location>
        <begin position="260"/>
        <end position="285"/>
    </location>
</feature>
<evidence type="ECO:0000256" key="1">
    <source>
        <dbReference type="ARBA" id="ARBA00004651"/>
    </source>
</evidence>
<keyword evidence="2" id="KW-1003">Cell membrane</keyword>
<feature type="domain" description="MacB-like periplasmic core" evidence="9">
    <location>
        <begin position="2"/>
        <end position="205"/>
    </location>
</feature>
<dbReference type="Proteomes" id="UP000076586">
    <property type="component" value="Unassembled WGS sequence"/>
</dbReference>
<feature type="transmembrane region" description="Helical" evidence="7">
    <location>
        <begin position="362"/>
        <end position="382"/>
    </location>
</feature>
<dbReference type="GO" id="GO:0022857">
    <property type="term" value="F:transmembrane transporter activity"/>
    <property type="evidence" value="ECO:0007669"/>
    <property type="project" value="TreeGrafter"/>
</dbReference>
<gene>
    <name evidence="10" type="ORF">PJIAN_382</name>
</gene>
<evidence type="ECO:0000259" key="8">
    <source>
        <dbReference type="Pfam" id="PF02687"/>
    </source>
</evidence>
<dbReference type="EMBL" id="BDCR01000003">
    <property type="protein sequence ID" value="GAT62779.1"/>
    <property type="molecule type" value="Genomic_DNA"/>
</dbReference>
<evidence type="ECO:0000313" key="11">
    <source>
        <dbReference type="Proteomes" id="UP000076586"/>
    </source>
</evidence>
<accession>A0A161LUQ0</accession>
<evidence type="ECO:0000259" key="9">
    <source>
        <dbReference type="Pfam" id="PF12704"/>
    </source>
</evidence>
<dbReference type="Pfam" id="PF12704">
    <property type="entry name" value="MacB_PCD"/>
    <property type="match status" value="1"/>
</dbReference>
<reference evidence="11" key="2">
    <citation type="journal article" date="2017" name="Genome Announc.">
        <title>Draft genome sequence of Paludibacter jiangxiensis NM7(T), a propionate-producing fermentative bacterium.</title>
        <authorList>
            <person name="Qiu Y.-L."/>
            <person name="Tourlousse D.M."/>
            <person name="Matsuura N."/>
            <person name="Ohashi A."/>
            <person name="Sekiguchi Y."/>
        </authorList>
    </citation>
    <scope>NUCLEOTIDE SEQUENCE [LARGE SCALE GENOMIC DNA]</scope>
    <source>
        <strain evidence="11">NM7</strain>
    </source>
</reference>
<evidence type="ECO:0000256" key="6">
    <source>
        <dbReference type="ARBA" id="ARBA00038076"/>
    </source>
</evidence>
<evidence type="ECO:0000313" key="10">
    <source>
        <dbReference type="EMBL" id="GAT62779.1"/>
    </source>
</evidence>
<comment type="caution">
    <text evidence="10">The sequence shown here is derived from an EMBL/GenBank/DDBJ whole genome shotgun (WGS) entry which is preliminary data.</text>
</comment>
<feature type="transmembrane region" description="Helical" evidence="7">
    <location>
        <begin position="305"/>
        <end position="331"/>
    </location>
</feature>
<dbReference type="PANTHER" id="PTHR30572:SF4">
    <property type="entry name" value="ABC TRANSPORTER PERMEASE YTRF"/>
    <property type="match status" value="1"/>
</dbReference>
<sequence>MLTGLSVSWGIFILIVLLGAGNGLSNGVRSNFNSRATNSVQLWSGKSSMPYHGLMANRTLDFSNRQVKDIDEQLREPDKKSGIIDKQSTVTYGTEYGNYSLRGVDPTYKDIFNLKFDPEGGRFINKNDLKDHSKVVVIDKKIKEVLFKKEPALGKYVKIGSVMFRVIGINSKKEQYGNPTCYIPFTTAQLIYNPNQKFGSIAMTVNGLDSKAKNDSFNKKLIGVMSRSLYFDPKDEQAIYIRNAQRDYLQTMKIFNGITLFVFIIGIFTLIAGIVGVSNIMLVSVKERTREIGIRKAIGAPPGSILRSIIIESILITGIFGYFGMVLGIGLTELVNYIMVQTAAQSTSENDMTIFMNPTVSLTYVFISTFILIISGIIAGYMPARRAVRIKPIEAMREE</sequence>